<keyword evidence="1" id="KW-0732">Signal</keyword>
<dbReference type="RefSeq" id="WP_379977659.1">
    <property type="nucleotide sequence ID" value="NZ_JBHSFV010000002.1"/>
</dbReference>
<dbReference type="EMBL" id="JBHSFV010000002">
    <property type="protein sequence ID" value="MFC4633456.1"/>
    <property type="molecule type" value="Genomic_DNA"/>
</dbReference>
<evidence type="ECO:0000313" key="3">
    <source>
        <dbReference type="Proteomes" id="UP001596043"/>
    </source>
</evidence>
<reference evidence="3" key="1">
    <citation type="journal article" date="2019" name="Int. J. Syst. Evol. Microbiol.">
        <title>The Global Catalogue of Microorganisms (GCM) 10K type strain sequencing project: providing services to taxonomists for standard genome sequencing and annotation.</title>
        <authorList>
            <consortium name="The Broad Institute Genomics Platform"/>
            <consortium name="The Broad Institute Genome Sequencing Center for Infectious Disease"/>
            <person name="Wu L."/>
            <person name="Ma J."/>
        </authorList>
    </citation>
    <scope>NUCLEOTIDE SEQUENCE [LARGE SCALE GENOMIC DNA]</scope>
    <source>
        <strain evidence="3">YJ-61-S</strain>
    </source>
</reference>
<evidence type="ECO:0000256" key="1">
    <source>
        <dbReference type="SAM" id="SignalP"/>
    </source>
</evidence>
<keyword evidence="3" id="KW-1185">Reference proteome</keyword>
<evidence type="ECO:0000313" key="2">
    <source>
        <dbReference type="EMBL" id="MFC4633456.1"/>
    </source>
</evidence>
<feature type="chain" id="PRO_5046792009" description="Dihydroorotase" evidence="1">
    <location>
        <begin position="20"/>
        <end position="119"/>
    </location>
</feature>
<organism evidence="2 3">
    <name type="scientific">Dokdonia ponticola</name>
    <dbReference type="NCBI Taxonomy" id="2041041"/>
    <lineage>
        <taxon>Bacteria</taxon>
        <taxon>Pseudomonadati</taxon>
        <taxon>Bacteroidota</taxon>
        <taxon>Flavobacteriia</taxon>
        <taxon>Flavobacteriales</taxon>
        <taxon>Flavobacteriaceae</taxon>
        <taxon>Dokdonia</taxon>
    </lineage>
</organism>
<name>A0ABV9HVC3_9FLAO</name>
<comment type="caution">
    <text evidence="2">The sequence shown here is derived from an EMBL/GenBank/DDBJ whole genome shotgun (WGS) entry which is preliminary data.</text>
</comment>
<dbReference type="Proteomes" id="UP001596043">
    <property type="component" value="Unassembled WGS sequence"/>
</dbReference>
<sequence length="119" mass="13113">MKKYILLVALMLSTLGLFAQSEKIADVKVGDVFEIGKLQTNTYKNIQLPKLNIIKKRGGITLDLNLEGSIVVVTGIKSKKDGTTIVKLKRQDGTRFFRTHKIITANINGALQSGELQAK</sequence>
<accession>A0ABV9HVC3</accession>
<gene>
    <name evidence="2" type="ORF">ACFO3O_06035</name>
</gene>
<protein>
    <recommendedName>
        <fullName evidence="4">Dihydroorotase</fullName>
    </recommendedName>
</protein>
<feature type="signal peptide" evidence="1">
    <location>
        <begin position="1"/>
        <end position="19"/>
    </location>
</feature>
<evidence type="ECO:0008006" key="4">
    <source>
        <dbReference type="Google" id="ProtNLM"/>
    </source>
</evidence>
<proteinExistence type="predicted"/>